<dbReference type="AlphaFoldDB" id="A0AAV7JVG6"/>
<evidence type="ECO:0000313" key="2">
    <source>
        <dbReference type="Proteomes" id="UP001165289"/>
    </source>
</evidence>
<evidence type="ECO:0008006" key="3">
    <source>
        <dbReference type="Google" id="ProtNLM"/>
    </source>
</evidence>
<gene>
    <name evidence="1" type="ORF">LOD99_7414</name>
</gene>
<protein>
    <recommendedName>
        <fullName evidence="3">Phorbol-ester/DAG-type domain-containing protein</fullName>
    </recommendedName>
</protein>
<sequence>MDSVTPIEEKMCCRSSFYFGSVESANKRVENILTSLHDKFQHSNWISELEKVAYKKTLLYTAFVRTVPIESYITEIPRGLRDFHLPEELHRSINDVEDIKVLNPDFGNEPGVETESDSDEYDIEMNIDAKSLGVSVYTLPDSRTCKVCKLSVGGERVFCDGCSLIGHKHCFNTLSLQRGQSRKYTYWEKLQCTGKLQDKQTQLAVQRAQKVQADKMLLNTALTLPLLSIGHNVGYLSLK</sequence>
<dbReference type="EMBL" id="JAKMXF010000299">
    <property type="protein sequence ID" value="KAI6652400.1"/>
    <property type="molecule type" value="Genomic_DNA"/>
</dbReference>
<dbReference type="SUPFAM" id="SSF57903">
    <property type="entry name" value="FYVE/PHD zinc finger"/>
    <property type="match status" value="1"/>
</dbReference>
<name>A0AAV7JVG6_9METZ</name>
<dbReference type="Proteomes" id="UP001165289">
    <property type="component" value="Unassembled WGS sequence"/>
</dbReference>
<evidence type="ECO:0000313" key="1">
    <source>
        <dbReference type="EMBL" id="KAI6652400.1"/>
    </source>
</evidence>
<keyword evidence="2" id="KW-1185">Reference proteome</keyword>
<accession>A0AAV7JVG6</accession>
<proteinExistence type="predicted"/>
<dbReference type="InterPro" id="IPR011011">
    <property type="entry name" value="Znf_FYVE_PHD"/>
</dbReference>
<comment type="caution">
    <text evidence="1">The sequence shown here is derived from an EMBL/GenBank/DDBJ whole genome shotgun (WGS) entry which is preliminary data.</text>
</comment>
<organism evidence="1 2">
    <name type="scientific">Oopsacas minuta</name>
    <dbReference type="NCBI Taxonomy" id="111878"/>
    <lineage>
        <taxon>Eukaryota</taxon>
        <taxon>Metazoa</taxon>
        <taxon>Porifera</taxon>
        <taxon>Hexactinellida</taxon>
        <taxon>Hexasterophora</taxon>
        <taxon>Lyssacinosida</taxon>
        <taxon>Leucopsacidae</taxon>
        <taxon>Oopsacas</taxon>
    </lineage>
</organism>
<reference evidence="1 2" key="1">
    <citation type="journal article" date="2023" name="BMC Biol.">
        <title>The compact genome of the sponge Oopsacas minuta (Hexactinellida) is lacking key metazoan core genes.</title>
        <authorList>
            <person name="Santini S."/>
            <person name="Schenkelaars Q."/>
            <person name="Jourda C."/>
            <person name="Duchesne M."/>
            <person name="Belahbib H."/>
            <person name="Rocher C."/>
            <person name="Selva M."/>
            <person name="Riesgo A."/>
            <person name="Vervoort M."/>
            <person name="Leys S.P."/>
            <person name="Kodjabachian L."/>
            <person name="Le Bivic A."/>
            <person name="Borchiellini C."/>
            <person name="Claverie J.M."/>
            <person name="Renard E."/>
        </authorList>
    </citation>
    <scope>NUCLEOTIDE SEQUENCE [LARGE SCALE GENOMIC DNA]</scope>
    <source>
        <strain evidence="1">SPO-2</strain>
    </source>
</reference>